<gene>
    <name evidence="1" type="ORF">PRECH8_16150</name>
</gene>
<proteinExistence type="predicted"/>
<reference evidence="1" key="1">
    <citation type="submission" date="2020-08" db="EMBL/GenBank/DDBJ databases">
        <authorList>
            <person name="Uke A."/>
            <person name="Chhe C."/>
            <person name="Baramee S."/>
            <person name="Kosugi A."/>
        </authorList>
    </citation>
    <scope>NUCLEOTIDE SEQUENCE</scope>
    <source>
        <strain evidence="1">DA-C8</strain>
    </source>
</reference>
<reference evidence="1" key="2">
    <citation type="journal article" date="2021" name="Data Brief">
        <title>Draft genome sequence data of the facultative, thermophilic, xylanolytic bacterium Paenibacillus sp. strain DA-C8.</title>
        <authorList>
            <person name="Chhe C."/>
            <person name="Uke A."/>
            <person name="Baramee S."/>
            <person name="Ungkulpasvich U."/>
            <person name="Tachaapaikoon C."/>
            <person name="Pason P."/>
            <person name="Waeonukul R."/>
            <person name="Ratanakhanokchai K."/>
            <person name="Kosugi A."/>
        </authorList>
    </citation>
    <scope>NUCLEOTIDE SEQUENCE</scope>
    <source>
        <strain evidence="1">DA-C8</strain>
    </source>
</reference>
<comment type="caution">
    <text evidence="1">The sequence shown here is derived from an EMBL/GenBank/DDBJ whole genome shotgun (WGS) entry which is preliminary data.</text>
</comment>
<dbReference type="Proteomes" id="UP000654993">
    <property type="component" value="Unassembled WGS sequence"/>
</dbReference>
<dbReference type="AlphaFoldDB" id="A0A916QG67"/>
<sequence length="63" mass="7460">MISEEQLESLRQSGVKVRVIRDANPENDVKGYVVAWDDKDVLIRRPNRRVIKLSREYTFEIID</sequence>
<organism evidence="1 2">
    <name type="scientific">Insulibacter thermoxylanivorax</name>
    <dbReference type="NCBI Taxonomy" id="2749268"/>
    <lineage>
        <taxon>Bacteria</taxon>
        <taxon>Bacillati</taxon>
        <taxon>Bacillota</taxon>
        <taxon>Bacilli</taxon>
        <taxon>Bacillales</taxon>
        <taxon>Paenibacillaceae</taxon>
        <taxon>Insulibacter</taxon>
    </lineage>
</organism>
<dbReference type="EMBL" id="BMAQ01000015">
    <property type="protein sequence ID" value="GFR38319.1"/>
    <property type="molecule type" value="Genomic_DNA"/>
</dbReference>
<name>A0A916QG67_9BACL</name>
<keyword evidence="2" id="KW-1185">Reference proteome</keyword>
<evidence type="ECO:0000313" key="1">
    <source>
        <dbReference type="EMBL" id="GFR38319.1"/>
    </source>
</evidence>
<evidence type="ECO:0000313" key="2">
    <source>
        <dbReference type="Proteomes" id="UP000654993"/>
    </source>
</evidence>
<accession>A0A916QG67</accession>
<protein>
    <submittedName>
        <fullName evidence="1">Uncharacterized protein</fullName>
    </submittedName>
</protein>
<dbReference type="RefSeq" id="WP_200966572.1">
    <property type="nucleotide sequence ID" value="NZ_BMAQ01000015.1"/>
</dbReference>